<dbReference type="Pfam" id="PF14022">
    <property type="entry name" value="DUF4238"/>
    <property type="match status" value="1"/>
</dbReference>
<dbReference type="RefSeq" id="WP_013010046.1">
    <property type="nucleotide sequence ID" value="NC_013943.1"/>
</dbReference>
<evidence type="ECO:0000313" key="1">
    <source>
        <dbReference type="EMBL" id="ADD67510.1"/>
    </source>
</evidence>
<dbReference type="InterPro" id="IPR025332">
    <property type="entry name" value="DUF4238"/>
</dbReference>
<dbReference type="EMBL" id="CP001968">
    <property type="protein sequence ID" value="ADD67510.1"/>
    <property type="molecule type" value="Genomic_DNA"/>
</dbReference>
<reference evidence="1 2" key="1">
    <citation type="journal article" date="2010" name="Stand. Genomic Sci.">
        <title>Complete genome sequence of Denitrovibrio acetiphilus type strain (N2460).</title>
        <authorList>
            <person name="Kiss H."/>
            <person name="Lang E."/>
            <person name="Lapidus A."/>
            <person name="Copeland A."/>
            <person name="Nolan M."/>
            <person name="Glavina Del Rio T."/>
            <person name="Chen F."/>
            <person name="Lucas S."/>
            <person name="Tice H."/>
            <person name="Cheng J.F."/>
            <person name="Han C."/>
            <person name="Goodwin L."/>
            <person name="Pitluck S."/>
            <person name="Liolios K."/>
            <person name="Pati A."/>
            <person name="Ivanova N."/>
            <person name="Mavromatis K."/>
            <person name="Chen A."/>
            <person name="Palaniappan K."/>
            <person name="Land M."/>
            <person name="Hauser L."/>
            <person name="Chang Y.J."/>
            <person name="Jeffries C.D."/>
            <person name="Detter J.C."/>
            <person name="Brettin T."/>
            <person name="Spring S."/>
            <person name="Rohde M."/>
            <person name="Goker M."/>
            <person name="Woyke T."/>
            <person name="Bristow J."/>
            <person name="Eisen J.A."/>
            <person name="Markowitz V."/>
            <person name="Hugenholtz P."/>
            <person name="Kyrpides N.C."/>
            <person name="Klenk H.P."/>
        </authorList>
    </citation>
    <scope>NUCLEOTIDE SEQUENCE [LARGE SCALE GENOMIC DNA]</scope>
    <source>
        <strain evidence="2">DSM 12809 / NBRC 114555 / N2460</strain>
    </source>
</reference>
<dbReference type="KEGG" id="dap:Dacet_0726"/>
<dbReference type="Proteomes" id="UP000002012">
    <property type="component" value="Chromosome"/>
</dbReference>
<name>D4H4W6_DENA2</name>
<dbReference type="AlphaFoldDB" id="D4H4W6"/>
<sequence length="295" mass="34249">MSNARNHHYISQFYLRGFTKSGKSKEKIFVFDKHEQSFFASSPKNVGSKRDFNRISLEGKENILEEQLAELEGLLAPIFKKTIDIRKFPNDEDLYGILTFISMLAIKNPVVRHQFDDFLKTIADRFMTMTLMSEERYLDQCRQAGIPEEKIVPYEQEKEFFNDKTRYTIYVNQEIHAFGESGVIEHLTNLLCHRNWFLLVTDDDNAEFITSDFPVSLTSKNKRTGIQGVGFGHSDSEVFFPLSKNLALLGVFEESEHDKVIYVPEKNVTMLNKMTYAFSNRQIYASKKSFLNNVI</sequence>
<keyword evidence="2" id="KW-1185">Reference proteome</keyword>
<dbReference type="PaxDb" id="522772-Dacet_0726"/>
<evidence type="ECO:0008006" key="3">
    <source>
        <dbReference type="Google" id="ProtNLM"/>
    </source>
</evidence>
<dbReference type="InParanoid" id="D4H4W6"/>
<proteinExistence type="predicted"/>
<gene>
    <name evidence="1" type="ordered locus">Dacet_0726</name>
</gene>
<dbReference type="HOGENOM" id="CLU_072012_0_0_0"/>
<protein>
    <recommendedName>
        <fullName evidence="3">DUF4238 domain-containing protein</fullName>
    </recommendedName>
</protein>
<dbReference type="OrthoDB" id="9148269at2"/>
<accession>D4H4W6</accession>
<organism evidence="1 2">
    <name type="scientific">Denitrovibrio acetiphilus (strain DSM 12809 / NBRC 114555 / N2460)</name>
    <dbReference type="NCBI Taxonomy" id="522772"/>
    <lineage>
        <taxon>Bacteria</taxon>
        <taxon>Pseudomonadati</taxon>
        <taxon>Deferribacterota</taxon>
        <taxon>Deferribacteres</taxon>
        <taxon>Deferribacterales</taxon>
        <taxon>Geovibrionaceae</taxon>
        <taxon>Denitrovibrio</taxon>
    </lineage>
</organism>
<evidence type="ECO:0000313" key="2">
    <source>
        <dbReference type="Proteomes" id="UP000002012"/>
    </source>
</evidence>
<dbReference type="eggNOG" id="ENOG5030ZH6">
    <property type="taxonomic scope" value="Bacteria"/>
</dbReference>